<dbReference type="EMBL" id="DSPX01000194">
    <property type="protein sequence ID" value="HGG02652.1"/>
    <property type="molecule type" value="Genomic_DNA"/>
</dbReference>
<proteinExistence type="predicted"/>
<comment type="caution">
    <text evidence="2">The sequence shown here is derived from an EMBL/GenBank/DDBJ whole genome shotgun (WGS) entry which is preliminary data.</text>
</comment>
<evidence type="ECO:0000313" key="2">
    <source>
        <dbReference type="EMBL" id="HGG02652.1"/>
    </source>
</evidence>
<accession>A0A7C3VJ44</accession>
<name>A0A7C3VJ44_9CYAN</name>
<dbReference type="AlphaFoldDB" id="A0A7C3VJ44"/>
<feature type="region of interest" description="Disordered" evidence="1">
    <location>
        <begin position="620"/>
        <end position="640"/>
    </location>
</feature>
<organism evidence="2">
    <name type="scientific">Planktothricoides sp. SpSt-374</name>
    <dbReference type="NCBI Taxonomy" id="2282167"/>
    <lineage>
        <taxon>Bacteria</taxon>
        <taxon>Bacillati</taxon>
        <taxon>Cyanobacteriota</taxon>
        <taxon>Cyanophyceae</taxon>
        <taxon>Oscillatoriophycideae</taxon>
        <taxon>Oscillatoriales</taxon>
        <taxon>Oscillatoriaceae</taxon>
        <taxon>Planktothricoides</taxon>
    </lineage>
</organism>
<reference evidence="2" key="1">
    <citation type="journal article" date="2020" name="mSystems">
        <title>Genome- and Community-Level Interaction Insights into Carbon Utilization and Element Cycling Functions of Hydrothermarchaeota in Hydrothermal Sediment.</title>
        <authorList>
            <person name="Zhou Z."/>
            <person name="Liu Y."/>
            <person name="Xu W."/>
            <person name="Pan J."/>
            <person name="Luo Z.H."/>
            <person name="Li M."/>
        </authorList>
    </citation>
    <scope>NUCLEOTIDE SEQUENCE [LARGE SCALE GENOMIC DNA]</scope>
    <source>
        <strain evidence="2">SpSt-374</strain>
    </source>
</reference>
<gene>
    <name evidence="2" type="ORF">ENR15_18915</name>
</gene>
<evidence type="ECO:0000256" key="1">
    <source>
        <dbReference type="SAM" id="MobiDB-lite"/>
    </source>
</evidence>
<protein>
    <submittedName>
        <fullName evidence="2">Uncharacterized protein</fullName>
    </submittedName>
</protein>
<sequence length="729" mass="83263">MTLPFIAGVGQLLAPIGYFFNSLVQARNADLSASVNLALASKQKDIADSQRQTQRDIAYQNLEQAKEIAEKQRETQLKLAYLNIACQTELEARREDFQIGLERSRQQFQERMEHLRFGQQVSLEQARQDFQLKLNSLQYQQQQEIQSFIQSVNWAINEKNLNFQQWRAEQEMMLQKDLAEYNRQTQLAIASYQRETAFLLPEVQRIFDNWPLTLAPAQILDSHYGNGPVPLRVVISPPEVDFDRFERASNQYFPKIEKRLAEGLGQFLSSNYPLNSATRPTELLDGAWESKRFRGGASIKSLFGMLKSEPMLILESDVDGDYVNFRIAYWSLGADTYCYERIISRLPYRDILYESAKARALKWKTETQEKLLALGLSLEEVNQRYGGDNAINLAILEEEEKFRRHGVSIERHYKVNSEDWDYLCQVLVSFHSLVAGWIADAHYLLQYDVNPLLPELLSQLVNDESALPVAELIQAVVSGYKTVFKALKADQAYRVPELHLEVAKGLSHLQDKSWAKELVTDSIASFLESRGLYRLEAVGDLEVMKSFLAAGDDEYLEKLNNCLARLKPAHTVAEADTLINTWRQLKIRDTTYPGYRVNNRIVGDALKAYVFTVPDEPAPSVDLPPTTVQQPTEPLGSTKGEIHPQIFSGRATVQGSGLRYRNSRNWGDKDVRTVVNNQPVDFNAWAEGEMVEYKDKKSNVWFRVAKTELWLPSVYIHLDESISIGAPNS</sequence>